<keyword evidence="3" id="KW-1185">Reference proteome</keyword>
<dbReference type="AlphaFoldDB" id="A0A7X6KUP5"/>
<protein>
    <submittedName>
        <fullName evidence="2">DUF4097 family beta strand repeat protein</fullName>
    </submittedName>
</protein>
<gene>
    <name evidence="2" type="ORF">HGA03_07830</name>
</gene>
<proteinExistence type="predicted"/>
<accession>A0A7X6KUP5</accession>
<evidence type="ECO:0000313" key="3">
    <source>
        <dbReference type="Proteomes" id="UP000581206"/>
    </source>
</evidence>
<dbReference type="Pfam" id="PF13349">
    <property type="entry name" value="DUF4097"/>
    <property type="match status" value="1"/>
</dbReference>
<organism evidence="2 3">
    <name type="scientific">Cellulomonas denverensis</name>
    <dbReference type="NCBI Taxonomy" id="264297"/>
    <lineage>
        <taxon>Bacteria</taxon>
        <taxon>Bacillati</taxon>
        <taxon>Actinomycetota</taxon>
        <taxon>Actinomycetes</taxon>
        <taxon>Micrococcales</taxon>
        <taxon>Cellulomonadaceae</taxon>
        <taxon>Cellulomonas</taxon>
    </lineage>
</organism>
<evidence type="ECO:0000313" key="2">
    <source>
        <dbReference type="EMBL" id="NKY22577.1"/>
    </source>
</evidence>
<comment type="caution">
    <text evidence="2">The sequence shown here is derived from an EMBL/GenBank/DDBJ whole genome shotgun (WGS) entry which is preliminary data.</text>
</comment>
<sequence>MATESWVVSGPQVIEVEDVHSLRVRVSGGRVDVVAHDDPARTDVRLEVHSVSGYPLEVTYADGALWVGVRDGDGLDGFLNRVTGGFRRDRVDVHLAVPRAVVASVSSIEGELLLAGVEQDSSLTSVSGAIVTDSTRGALKVRSVSGDIVVREHTGDLGLNNVSGALTASGELTRVHVNTVSGEVAVDTRSSSSMCQVKSVSGDVTVRLPAGHGVNVEATSVSGRVLVDGVQRGDRLPGRTQVDLRDPGATCFVTTRSVSGDLTVVRAQPTES</sequence>
<dbReference type="RefSeq" id="WP_168629700.1">
    <property type="nucleotide sequence ID" value="NZ_BONL01000004.1"/>
</dbReference>
<feature type="domain" description="DUF4097" evidence="1">
    <location>
        <begin position="155"/>
        <end position="229"/>
    </location>
</feature>
<dbReference type="EMBL" id="JAAXOX010000003">
    <property type="protein sequence ID" value="NKY22577.1"/>
    <property type="molecule type" value="Genomic_DNA"/>
</dbReference>
<evidence type="ECO:0000259" key="1">
    <source>
        <dbReference type="Pfam" id="PF13349"/>
    </source>
</evidence>
<dbReference type="Proteomes" id="UP000581206">
    <property type="component" value="Unassembled WGS sequence"/>
</dbReference>
<reference evidence="2 3" key="1">
    <citation type="submission" date="2020-04" db="EMBL/GenBank/DDBJ databases">
        <title>MicrobeNet Type strains.</title>
        <authorList>
            <person name="Nicholson A.C."/>
        </authorList>
    </citation>
    <scope>NUCLEOTIDE SEQUENCE [LARGE SCALE GENOMIC DNA]</scope>
    <source>
        <strain evidence="2 3">ATCC BAA-788</strain>
    </source>
</reference>
<dbReference type="InterPro" id="IPR025164">
    <property type="entry name" value="Toastrack_DUF4097"/>
</dbReference>
<name>A0A7X6KUP5_9CELL</name>